<dbReference type="Gene3D" id="3.40.50.150">
    <property type="entry name" value="Vaccinia Virus protein VP39"/>
    <property type="match status" value="1"/>
</dbReference>
<proteinExistence type="predicted"/>
<protein>
    <recommendedName>
        <fullName evidence="1">Methyltransferase domain-containing protein</fullName>
    </recommendedName>
</protein>
<evidence type="ECO:0000259" key="1">
    <source>
        <dbReference type="Pfam" id="PF13847"/>
    </source>
</evidence>
<dbReference type="EMBL" id="PFDW01000057">
    <property type="protein sequence ID" value="PJE58078.1"/>
    <property type="molecule type" value="Genomic_DNA"/>
</dbReference>
<accession>A0A2M8KDS7</accession>
<dbReference type="SUPFAM" id="SSF53335">
    <property type="entry name" value="S-adenosyl-L-methionine-dependent methyltransferases"/>
    <property type="match status" value="1"/>
</dbReference>
<dbReference type="AlphaFoldDB" id="A0A2M8KDS7"/>
<feature type="domain" description="Methyltransferase" evidence="1">
    <location>
        <begin position="39"/>
        <end position="151"/>
    </location>
</feature>
<comment type="caution">
    <text evidence="2">The sequence shown here is derived from an EMBL/GenBank/DDBJ whole genome shotgun (WGS) entry which is preliminary data.</text>
</comment>
<name>A0A2M8KDS7_9BACT</name>
<organism evidence="2 3">
    <name type="scientific">Candidatus Portnoybacteria bacterium CG10_big_fil_rev_8_21_14_0_10_36_7</name>
    <dbReference type="NCBI Taxonomy" id="1974812"/>
    <lineage>
        <taxon>Bacteria</taxon>
        <taxon>Candidatus Portnoyibacteriota</taxon>
    </lineage>
</organism>
<dbReference type="Pfam" id="PF13847">
    <property type="entry name" value="Methyltransf_31"/>
    <property type="match status" value="1"/>
</dbReference>
<dbReference type="CDD" id="cd02440">
    <property type="entry name" value="AdoMet_MTases"/>
    <property type="match status" value="1"/>
</dbReference>
<dbReference type="Proteomes" id="UP000231450">
    <property type="component" value="Unassembled WGS sequence"/>
</dbReference>
<dbReference type="InterPro" id="IPR029063">
    <property type="entry name" value="SAM-dependent_MTases_sf"/>
</dbReference>
<dbReference type="InterPro" id="IPR025714">
    <property type="entry name" value="Methyltranfer_dom"/>
</dbReference>
<sequence length="198" mass="21895">MKYLRWYNIYINHNSKYMPDISGNELIKVNVFEKVGLAEGMNVGDLGCGNLGYFSVPAAKIVGKKGTVYAVDILKSVLQSVVHIAKQEGLDNIKAIWSNLEIVGATKVPANSLDLTILINMLFQSTDDAKVFLESYRLTKSGGKLVVIDWLMISTPFGPELNKRIKKEEAVTLAQAAGFKFSEEFAAGPYHFGLIFIK</sequence>
<evidence type="ECO:0000313" key="2">
    <source>
        <dbReference type="EMBL" id="PJE58078.1"/>
    </source>
</evidence>
<evidence type="ECO:0000313" key="3">
    <source>
        <dbReference type="Proteomes" id="UP000231450"/>
    </source>
</evidence>
<reference evidence="3" key="1">
    <citation type="submission" date="2017-09" db="EMBL/GenBank/DDBJ databases">
        <title>Depth-based differentiation of microbial function through sediment-hosted aquifers and enrichment of novel symbionts in the deep terrestrial subsurface.</title>
        <authorList>
            <person name="Probst A.J."/>
            <person name="Ladd B."/>
            <person name="Jarett J.K."/>
            <person name="Geller-Mcgrath D.E."/>
            <person name="Sieber C.M.K."/>
            <person name="Emerson J.B."/>
            <person name="Anantharaman K."/>
            <person name="Thomas B.C."/>
            <person name="Malmstrom R."/>
            <person name="Stieglmeier M."/>
            <person name="Klingl A."/>
            <person name="Woyke T."/>
            <person name="Ryan C.M."/>
            <person name="Banfield J.F."/>
        </authorList>
    </citation>
    <scope>NUCLEOTIDE SEQUENCE [LARGE SCALE GENOMIC DNA]</scope>
</reference>
<gene>
    <name evidence="2" type="ORF">COU81_02655</name>
</gene>